<dbReference type="HOGENOM" id="CLU_018294_0_0_1"/>
<sequence length="450" mass="50949">MGDRILLTGEILQQKWNQFADLVGIAEEDRLSLSNGWLQHFKARNGLKEVKRHGEAVSANTHNRGLSDRKHSSVKGKKHRLTYLFTSNADGSEKLLPFVIRKAVWPRAFNKKTGTQLGFYYRNNAKAWMMAHLYQDWINDWDRDLQQQGCKIMLLQDNFSGHIVLPGLQNIQVENFEPNLITHIQPKDQGIIWCFKAHYRKEFIQRAINQYDRGITPANIYDIDQLEAMQIADLAWHEVDTTTIRNCCQKAGILPEIEPPTPQPTIPISSLLDASSFHPDPIVQAERQVEEALDNLVATGALQKNNRMDIESLLNPEGESHIMMESTDMEIYQDIMDARAASENLKINGGNDLDEGAPVEPQPSRFLRLSTEGYGLRESWSCIVVTLCQGHGNEVMSSHLVSLPSSSTSTIAIHPHHCYPFGGTMALSTRARWLWGVWGGYCMYNGLQGR</sequence>
<dbReference type="SUPFAM" id="SSF46689">
    <property type="entry name" value="Homeodomain-like"/>
    <property type="match status" value="1"/>
</dbReference>
<proteinExistence type="predicted"/>
<accession>B0DZ47</accession>
<dbReference type="AlphaFoldDB" id="B0DZ47"/>
<keyword evidence="4" id="KW-1185">Reference proteome</keyword>
<organism evidence="4">
    <name type="scientific">Laccaria bicolor (strain S238N-H82 / ATCC MYA-4686)</name>
    <name type="common">Bicoloured deceiver</name>
    <name type="synonym">Laccaria laccata var. bicolor</name>
    <dbReference type="NCBI Taxonomy" id="486041"/>
    <lineage>
        <taxon>Eukaryota</taxon>
        <taxon>Fungi</taxon>
        <taxon>Dikarya</taxon>
        <taxon>Basidiomycota</taxon>
        <taxon>Agaricomycotina</taxon>
        <taxon>Agaricomycetes</taxon>
        <taxon>Agaricomycetidae</taxon>
        <taxon>Agaricales</taxon>
        <taxon>Agaricineae</taxon>
        <taxon>Hydnangiaceae</taxon>
        <taxon>Laccaria</taxon>
    </lineage>
</organism>
<dbReference type="InParanoid" id="B0DZ47"/>
<feature type="domain" description="HTH CENPB-type" evidence="2">
    <location>
        <begin position="1"/>
        <end position="51"/>
    </location>
</feature>
<dbReference type="InterPro" id="IPR006600">
    <property type="entry name" value="HTH_CenpB_DNA-bd_dom"/>
</dbReference>
<name>B0DZ47_LACBS</name>
<gene>
    <name evidence="3" type="ORF">LACBIDRAFT_334411</name>
</gene>
<evidence type="ECO:0000259" key="2">
    <source>
        <dbReference type="PROSITE" id="PS51253"/>
    </source>
</evidence>
<protein>
    <submittedName>
        <fullName evidence="3">Predicted protein</fullName>
    </submittedName>
</protein>
<keyword evidence="1" id="KW-0238">DNA-binding</keyword>
<dbReference type="FunCoup" id="B0DZ47">
    <property type="interactions" value="164"/>
</dbReference>
<dbReference type="GeneID" id="6084870"/>
<dbReference type="GO" id="GO:0003677">
    <property type="term" value="F:DNA binding"/>
    <property type="evidence" value="ECO:0007669"/>
    <property type="project" value="UniProtKB-KW"/>
</dbReference>
<dbReference type="OrthoDB" id="162969at2759"/>
<dbReference type="SUPFAM" id="SSF56574">
    <property type="entry name" value="Serpins"/>
    <property type="match status" value="1"/>
</dbReference>
<evidence type="ECO:0000313" key="4">
    <source>
        <dbReference type="Proteomes" id="UP000001194"/>
    </source>
</evidence>
<dbReference type="PANTHER" id="PTHR19303:SF73">
    <property type="entry name" value="PROTEIN PDC2"/>
    <property type="match status" value="1"/>
</dbReference>
<dbReference type="PANTHER" id="PTHR19303">
    <property type="entry name" value="TRANSPOSON"/>
    <property type="match status" value="1"/>
</dbReference>
<dbReference type="PROSITE" id="PS51253">
    <property type="entry name" value="HTH_CENPB"/>
    <property type="match status" value="1"/>
</dbReference>
<reference evidence="3 4" key="1">
    <citation type="journal article" date="2008" name="Nature">
        <title>The genome of Laccaria bicolor provides insights into mycorrhizal symbiosis.</title>
        <authorList>
            <person name="Martin F."/>
            <person name="Aerts A."/>
            <person name="Ahren D."/>
            <person name="Brun A."/>
            <person name="Danchin E.G.J."/>
            <person name="Duchaussoy F."/>
            <person name="Gibon J."/>
            <person name="Kohler A."/>
            <person name="Lindquist E."/>
            <person name="Pereda V."/>
            <person name="Salamov A."/>
            <person name="Shapiro H.J."/>
            <person name="Wuyts J."/>
            <person name="Blaudez D."/>
            <person name="Buee M."/>
            <person name="Brokstein P."/>
            <person name="Canbaeck B."/>
            <person name="Cohen D."/>
            <person name="Courty P.E."/>
            <person name="Coutinho P.M."/>
            <person name="Delaruelle C."/>
            <person name="Detter J.C."/>
            <person name="Deveau A."/>
            <person name="DiFazio S."/>
            <person name="Duplessis S."/>
            <person name="Fraissinet-Tachet L."/>
            <person name="Lucic E."/>
            <person name="Frey-Klett P."/>
            <person name="Fourrey C."/>
            <person name="Feussner I."/>
            <person name="Gay G."/>
            <person name="Grimwood J."/>
            <person name="Hoegger P.J."/>
            <person name="Jain P."/>
            <person name="Kilaru S."/>
            <person name="Labbe J."/>
            <person name="Lin Y.C."/>
            <person name="Legue V."/>
            <person name="Le Tacon F."/>
            <person name="Marmeisse R."/>
            <person name="Melayah D."/>
            <person name="Montanini B."/>
            <person name="Muratet M."/>
            <person name="Nehls U."/>
            <person name="Niculita-Hirzel H."/>
            <person name="Oudot-Le Secq M.P."/>
            <person name="Peter M."/>
            <person name="Quesneville H."/>
            <person name="Rajashekar B."/>
            <person name="Reich M."/>
            <person name="Rouhier N."/>
            <person name="Schmutz J."/>
            <person name="Yin T."/>
            <person name="Chalot M."/>
            <person name="Henrissat B."/>
            <person name="Kuees U."/>
            <person name="Lucas S."/>
            <person name="Van de Peer Y."/>
            <person name="Podila G.K."/>
            <person name="Polle A."/>
            <person name="Pukkila P.J."/>
            <person name="Richardson P.M."/>
            <person name="Rouze P."/>
            <person name="Sanders I.R."/>
            <person name="Stajich J.E."/>
            <person name="Tunlid A."/>
            <person name="Tuskan G."/>
            <person name="Grigoriev I.V."/>
        </authorList>
    </citation>
    <scope>NUCLEOTIDE SEQUENCE [LARGE SCALE GENOMIC DNA]</scope>
    <source>
        <strain evidence="4">S238N-H82 / ATCC MYA-4686</strain>
    </source>
</reference>
<dbReference type="GO" id="GO:0005634">
    <property type="term" value="C:nucleus"/>
    <property type="evidence" value="ECO:0007669"/>
    <property type="project" value="TreeGrafter"/>
</dbReference>
<evidence type="ECO:0000313" key="3">
    <source>
        <dbReference type="EMBL" id="EDR00128.1"/>
    </source>
</evidence>
<dbReference type="STRING" id="486041.B0DZ47"/>
<dbReference type="InterPro" id="IPR050863">
    <property type="entry name" value="CenT-Element_Derived"/>
</dbReference>
<dbReference type="InterPro" id="IPR004875">
    <property type="entry name" value="DDE_SF_endonuclease_dom"/>
</dbReference>
<dbReference type="Pfam" id="PF03184">
    <property type="entry name" value="DDE_1"/>
    <property type="match status" value="1"/>
</dbReference>
<dbReference type="EMBL" id="DS547153">
    <property type="protein sequence ID" value="EDR00128.1"/>
    <property type="molecule type" value="Genomic_DNA"/>
</dbReference>
<dbReference type="InterPro" id="IPR036186">
    <property type="entry name" value="Serpin_sf"/>
</dbReference>
<dbReference type="RefSeq" id="XP_001889185.1">
    <property type="nucleotide sequence ID" value="XM_001889150.1"/>
</dbReference>
<dbReference type="KEGG" id="lbc:LACBIDRAFT_334411"/>
<dbReference type="Gene3D" id="1.10.10.60">
    <property type="entry name" value="Homeodomain-like"/>
    <property type="match status" value="1"/>
</dbReference>
<dbReference type="Proteomes" id="UP000001194">
    <property type="component" value="Unassembled WGS sequence"/>
</dbReference>
<dbReference type="InterPro" id="IPR009057">
    <property type="entry name" value="Homeodomain-like_sf"/>
</dbReference>
<dbReference type="Pfam" id="PF03221">
    <property type="entry name" value="HTH_Tnp_Tc5"/>
    <property type="match status" value="1"/>
</dbReference>
<evidence type="ECO:0000256" key="1">
    <source>
        <dbReference type="ARBA" id="ARBA00023125"/>
    </source>
</evidence>